<organism evidence="1 2">
    <name type="scientific">Coprinellus micaceus</name>
    <name type="common">Glistening ink-cap mushroom</name>
    <name type="synonym">Coprinus micaceus</name>
    <dbReference type="NCBI Taxonomy" id="71717"/>
    <lineage>
        <taxon>Eukaryota</taxon>
        <taxon>Fungi</taxon>
        <taxon>Dikarya</taxon>
        <taxon>Basidiomycota</taxon>
        <taxon>Agaricomycotina</taxon>
        <taxon>Agaricomycetes</taxon>
        <taxon>Agaricomycetidae</taxon>
        <taxon>Agaricales</taxon>
        <taxon>Agaricineae</taxon>
        <taxon>Psathyrellaceae</taxon>
        <taxon>Coprinellus</taxon>
    </lineage>
</organism>
<dbReference type="EMBL" id="QPFP01000011">
    <property type="protein sequence ID" value="TEB33975.1"/>
    <property type="molecule type" value="Genomic_DNA"/>
</dbReference>
<sequence length="98" mass="10414">MEGEDAQASYAPVDAQRRSLTPVLLPDVTPRMVASATFASTAHRLHRCIAAETRRSASSFGIRAHRSVSASLVALLYAPICRSSPSSSATLALLELFA</sequence>
<dbReference type="Proteomes" id="UP000298030">
    <property type="component" value="Unassembled WGS sequence"/>
</dbReference>
<proteinExistence type="predicted"/>
<evidence type="ECO:0000313" key="2">
    <source>
        <dbReference type="Proteomes" id="UP000298030"/>
    </source>
</evidence>
<reference evidence="1 2" key="1">
    <citation type="journal article" date="2019" name="Nat. Ecol. Evol.">
        <title>Megaphylogeny resolves global patterns of mushroom evolution.</title>
        <authorList>
            <person name="Varga T."/>
            <person name="Krizsan K."/>
            <person name="Foldi C."/>
            <person name="Dima B."/>
            <person name="Sanchez-Garcia M."/>
            <person name="Sanchez-Ramirez S."/>
            <person name="Szollosi G.J."/>
            <person name="Szarkandi J.G."/>
            <person name="Papp V."/>
            <person name="Albert L."/>
            <person name="Andreopoulos W."/>
            <person name="Angelini C."/>
            <person name="Antonin V."/>
            <person name="Barry K.W."/>
            <person name="Bougher N.L."/>
            <person name="Buchanan P."/>
            <person name="Buyck B."/>
            <person name="Bense V."/>
            <person name="Catcheside P."/>
            <person name="Chovatia M."/>
            <person name="Cooper J."/>
            <person name="Damon W."/>
            <person name="Desjardin D."/>
            <person name="Finy P."/>
            <person name="Geml J."/>
            <person name="Haridas S."/>
            <person name="Hughes K."/>
            <person name="Justo A."/>
            <person name="Karasinski D."/>
            <person name="Kautmanova I."/>
            <person name="Kiss B."/>
            <person name="Kocsube S."/>
            <person name="Kotiranta H."/>
            <person name="LaButti K.M."/>
            <person name="Lechner B.E."/>
            <person name="Liimatainen K."/>
            <person name="Lipzen A."/>
            <person name="Lukacs Z."/>
            <person name="Mihaltcheva S."/>
            <person name="Morgado L.N."/>
            <person name="Niskanen T."/>
            <person name="Noordeloos M.E."/>
            <person name="Ohm R.A."/>
            <person name="Ortiz-Santana B."/>
            <person name="Ovrebo C."/>
            <person name="Racz N."/>
            <person name="Riley R."/>
            <person name="Savchenko A."/>
            <person name="Shiryaev A."/>
            <person name="Soop K."/>
            <person name="Spirin V."/>
            <person name="Szebenyi C."/>
            <person name="Tomsovsky M."/>
            <person name="Tulloss R.E."/>
            <person name="Uehling J."/>
            <person name="Grigoriev I.V."/>
            <person name="Vagvolgyi C."/>
            <person name="Papp T."/>
            <person name="Martin F.M."/>
            <person name="Miettinen O."/>
            <person name="Hibbett D.S."/>
            <person name="Nagy L.G."/>
        </authorList>
    </citation>
    <scope>NUCLEOTIDE SEQUENCE [LARGE SCALE GENOMIC DNA]</scope>
    <source>
        <strain evidence="1 2">FP101781</strain>
    </source>
</reference>
<protein>
    <submittedName>
        <fullName evidence="1">Uncharacterized protein</fullName>
    </submittedName>
</protein>
<dbReference type="AlphaFoldDB" id="A0A4Y7TIG6"/>
<name>A0A4Y7TIG6_COPMI</name>
<keyword evidence="2" id="KW-1185">Reference proteome</keyword>
<accession>A0A4Y7TIG6</accession>
<evidence type="ECO:0000313" key="1">
    <source>
        <dbReference type="EMBL" id="TEB33975.1"/>
    </source>
</evidence>
<comment type="caution">
    <text evidence="1">The sequence shown here is derived from an EMBL/GenBank/DDBJ whole genome shotgun (WGS) entry which is preliminary data.</text>
</comment>
<gene>
    <name evidence="1" type="ORF">FA13DRAFT_1730276</name>
</gene>